<feature type="domain" description="Major facilitator superfamily (MFS) profile" evidence="7">
    <location>
        <begin position="244"/>
        <end position="430"/>
    </location>
</feature>
<dbReference type="GO" id="GO:0006814">
    <property type="term" value="P:sodium ion transport"/>
    <property type="evidence" value="ECO:0007669"/>
    <property type="project" value="InterPro"/>
</dbReference>
<dbReference type="SUPFAM" id="SSF103473">
    <property type="entry name" value="MFS general substrate transporter"/>
    <property type="match status" value="1"/>
</dbReference>
<feature type="transmembrane region" description="Helical" evidence="6">
    <location>
        <begin position="378"/>
        <end position="401"/>
    </location>
</feature>
<dbReference type="InterPro" id="IPR036259">
    <property type="entry name" value="MFS_trans_sf"/>
</dbReference>
<evidence type="ECO:0000256" key="4">
    <source>
        <dbReference type="ARBA" id="ARBA00023136"/>
    </source>
</evidence>
<geneLocation type="plasmid" evidence="8 9">
    <name>pTC2</name>
</geneLocation>
<dbReference type="PANTHER" id="PTHR23528:SF1">
    <property type="entry name" value="MAJOR FACILITATOR SUPERFAMILY (MFS) PROFILE DOMAIN-CONTAINING PROTEIN"/>
    <property type="match status" value="1"/>
</dbReference>
<feature type="region of interest" description="Disordered" evidence="5">
    <location>
        <begin position="1"/>
        <end position="23"/>
    </location>
</feature>
<feature type="transmembrane region" description="Helical" evidence="6">
    <location>
        <begin position="37"/>
        <end position="56"/>
    </location>
</feature>
<evidence type="ECO:0000256" key="6">
    <source>
        <dbReference type="SAM" id="Phobius"/>
    </source>
</evidence>
<feature type="transmembrane region" description="Helical" evidence="6">
    <location>
        <begin position="249"/>
        <end position="269"/>
    </location>
</feature>
<feature type="compositionally biased region" description="Polar residues" evidence="5">
    <location>
        <begin position="11"/>
        <end position="20"/>
    </location>
</feature>
<dbReference type="Proteomes" id="UP000000637">
    <property type="component" value="Plasmid pTC2"/>
</dbReference>
<evidence type="ECO:0000313" key="8">
    <source>
        <dbReference type="EMBL" id="ABM10686.1"/>
    </source>
</evidence>
<dbReference type="GO" id="GO:0005886">
    <property type="term" value="C:plasma membrane"/>
    <property type="evidence" value="ECO:0007669"/>
    <property type="project" value="UniProtKB-SubCell"/>
</dbReference>
<dbReference type="PROSITE" id="PS00872">
    <property type="entry name" value="NA_GALACTOSIDE_SYMP"/>
    <property type="match status" value="1"/>
</dbReference>
<dbReference type="Pfam" id="PF07690">
    <property type="entry name" value="MFS_1"/>
    <property type="match status" value="1"/>
</dbReference>
<dbReference type="PROSITE" id="PS50850">
    <property type="entry name" value="MFS"/>
    <property type="match status" value="1"/>
</dbReference>
<keyword evidence="8" id="KW-0813">Transport</keyword>
<dbReference type="Gene3D" id="1.20.1250.20">
    <property type="entry name" value="MFS general substrate transporter like domains"/>
    <property type="match status" value="2"/>
</dbReference>
<keyword evidence="8" id="KW-0762">Sugar transport</keyword>
<dbReference type="eggNOG" id="COG2814">
    <property type="taxonomic scope" value="Bacteria"/>
</dbReference>
<dbReference type="KEGG" id="aau:AAur_pTC20156"/>
<feature type="transmembrane region" description="Helical" evidence="6">
    <location>
        <begin position="407"/>
        <end position="426"/>
    </location>
</feature>
<dbReference type="AlphaFoldDB" id="A1RDK1"/>
<feature type="transmembrane region" description="Helical" evidence="6">
    <location>
        <begin position="315"/>
        <end position="334"/>
    </location>
</feature>
<evidence type="ECO:0000256" key="1">
    <source>
        <dbReference type="ARBA" id="ARBA00004651"/>
    </source>
</evidence>
<feature type="transmembrane region" description="Helical" evidence="6">
    <location>
        <begin position="68"/>
        <end position="86"/>
    </location>
</feature>
<evidence type="ECO:0000313" key="9">
    <source>
        <dbReference type="Proteomes" id="UP000000637"/>
    </source>
</evidence>
<comment type="subcellular location">
    <subcellularLocation>
        <location evidence="1">Cell membrane</location>
        <topology evidence="1">Multi-pass membrane protein</topology>
    </subcellularLocation>
</comment>
<dbReference type="HOGENOM" id="CLU_040011_1_1_11"/>
<evidence type="ECO:0000256" key="5">
    <source>
        <dbReference type="SAM" id="MobiDB-lite"/>
    </source>
</evidence>
<feature type="transmembrane region" description="Helical" evidence="6">
    <location>
        <begin position="281"/>
        <end position="303"/>
    </location>
</feature>
<keyword evidence="8" id="KW-0614">Plasmid</keyword>
<name>A1RDK1_PAEAT</name>
<reference evidence="8 9" key="1">
    <citation type="journal article" date="2006" name="PLoS Genet.">
        <title>Secrets of soil survival revealed by the genome sequence of Arthrobacter aurescens TC1.</title>
        <authorList>
            <person name="Mongodin E.F."/>
            <person name="Shapir N."/>
            <person name="Daugherty S.C."/>
            <person name="DeBoy R.T."/>
            <person name="Emerson J.B."/>
            <person name="Shvartzbeyn A."/>
            <person name="Radune D."/>
            <person name="Vamathevan J."/>
            <person name="Riggs F."/>
            <person name="Grinberg V."/>
            <person name="Khouri H."/>
            <person name="Wackett L.P."/>
            <person name="Nelson K.E."/>
            <person name="Sadowsky M.J."/>
        </authorList>
    </citation>
    <scope>NUCLEOTIDE SEQUENCE [LARGE SCALE GENOMIC DNA]</scope>
    <source>
        <strain evidence="8 9">TC1</strain>
    </source>
</reference>
<dbReference type="InterPro" id="IPR020846">
    <property type="entry name" value="MFS_dom"/>
</dbReference>
<dbReference type="PANTHER" id="PTHR23528">
    <property type="match status" value="1"/>
</dbReference>
<dbReference type="InterPro" id="IPR005829">
    <property type="entry name" value="Sugar_transporter_CS"/>
</dbReference>
<keyword evidence="3 6" id="KW-1133">Transmembrane helix</keyword>
<keyword evidence="2 6" id="KW-0812">Transmembrane</keyword>
<feature type="transmembrane region" description="Helical" evidence="6">
    <location>
        <begin position="191"/>
        <end position="213"/>
    </location>
</feature>
<organism evidence="8 9">
    <name type="scientific">Paenarthrobacter aurescens (strain TC1)</name>
    <dbReference type="NCBI Taxonomy" id="290340"/>
    <lineage>
        <taxon>Bacteria</taxon>
        <taxon>Bacillati</taxon>
        <taxon>Actinomycetota</taxon>
        <taxon>Actinomycetes</taxon>
        <taxon>Micrococcales</taxon>
        <taxon>Micrococcaceae</taxon>
        <taxon>Paenarthrobacter</taxon>
    </lineage>
</organism>
<evidence type="ECO:0000256" key="2">
    <source>
        <dbReference type="ARBA" id="ARBA00022692"/>
    </source>
</evidence>
<dbReference type="InterPro" id="IPR018043">
    <property type="entry name" value="Na/Gal_symport_CS"/>
</dbReference>
<feature type="transmembrane region" description="Helical" evidence="6">
    <location>
        <begin position="340"/>
        <end position="366"/>
    </location>
</feature>
<dbReference type="PROSITE" id="PS00216">
    <property type="entry name" value="SUGAR_TRANSPORT_1"/>
    <property type="match status" value="1"/>
</dbReference>
<keyword evidence="4 6" id="KW-0472">Membrane</keyword>
<evidence type="ECO:0000256" key="3">
    <source>
        <dbReference type="ARBA" id="ARBA00022989"/>
    </source>
</evidence>
<proteinExistence type="predicted"/>
<dbReference type="OrthoDB" id="7584869at2"/>
<keyword evidence="9" id="KW-1185">Reference proteome</keyword>
<feature type="transmembrane region" description="Helical" evidence="6">
    <location>
        <begin position="107"/>
        <end position="126"/>
    </location>
</feature>
<dbReference type="GO" id="GO:0022857">
    <property type="term" value="F:transmembrane transporter activity"/>
    <property type="evidence" value="ECO:0007669"/>
    <property type="project" value="InterPro"/>
</dbReference>
<dbReference type="EMBL" id="CP000476">
    <property type="protein sequence ID" value="ABM10686.1"/>
    <property type="molecule type" value="Genomic_DNA"/>
</dbReference>
<sequence length="430" mass="44489">MVVSDPGAGQGATTSLSSSPAPVPVEKAPVRVIATMVGARLGLMTALFTPIVAGMTLKVQTLVPAADVAGTLGAVISMGAFAAMLFDPVFGRLSDRTVGRFGRRRPWLVAGALGLLASLGLIAAAPNTVVLGLGWFLAQALGNAAVAAHTATLADQIPTWQRGKVSGMIGIAQQAASLGAAYSAGFLGANMLLLFLVPGTISFGLVLVFALVLPDKAIARRPRGEGGLRTALKTFWVNPRKHPDFAFAWVSRFLVVLAMFMFVTFRLLYLQQDLHLPKAEAASTLATGVLIYTLTLMVAGQAAGWLSDRLGRRKVFIWASAIVFGVGTYMLSTASSTTGFYWAEAVIGMGFGIYVAVDLALVVDVLPNPDDTAKDLGVFNIAVAAPQALAPGLSAALLAAGGGGYDLMLAVAAGIALLGALTILPVKKVR</sequence>
<evidence type="ECO:0000259" key="7">
    <source>
        <dbReference type="PROSITE" id="PS50850"/>
    </source>
</evidence>
<protein>
    <submittedName>
        <fullName evidence="8">Sugar transporter</fullName>
    </submittedName>
</protein>
<gene>
    <name evidence="8" type="ordered locus">AAur_pTC20156</name>
</gene>
<accession>A1RDK1</accession>
<dbReference type="InterPro" id="IPR011701">
    <property type="entry name" value="MFS"/>
</dbReference>